<name>A0ACC1LVF5_9FUNG</name>
<sequence length="365" mass="37569">MVQTPAASGSSAVAKGHDGDSRAQNAPSTAASDRSFHAIMIGDNGAQTPARQSSMAAAAGGHVPLPGLHLLPKQGFDSNASLPPPLPSGNHFLQGGGNAGGAEHHRVSDVSHARMPYPPLSTIANGEWADALPSPGVSQPQHARTGSQQYAPQQQHFSEHSQAAATSAYYSPTINSTADLASQRWSQATTSSVYQAVTIGDNARADVDTDNLQQQYPVSQPGLPPIGPASASLSAYAAAAAYSPLAARGRSRRRPHQTNDYSDSIATGTYSSESSPAPSSTLPPGVRQTLSTTYFAESAAGMADNRVLGRRGSEMNVSMHSLRDSECSSHGASHGYSPSAALAAPAGGALSTTRATPTYNYPEVA</sequence>
<comment type="caution">
    <text evidence="1">The sequence shown here is derived from an EMBL/GenBank/DDBJ whole genome shotgun (WGS) entry which is preliminary data.</text>
</comment>
<gene>
    <name evidence="1" type="ORF">IWW38_005673</name>
</gene>
<keyword evidence="2" id="KW-1185">Reference proteome</keyword>
<proteinExistence type="predicted"/>
<reference evidence="1" key="1">
    <citation type="submission" date="2022-07" db="EMBL/GenBank/DDBJ databases">
        <title>Phylogenomic reconstructions and comparative analyses of Kickxellomycotina fungi.</title>
        <authorList>
            <person name="Reynolds N.K."/>
            <person name="Stajich J.E."/>
            <person name="Barry K."/>
            <person name="Grigoriev I.V."/>
            <person name="Crous P."/>
            <person name="Smith M.E."/>
        </authorList>
    </citation>
    <scope>NUCLEOTIDE SEQUENCE</scope>
    <source>
        <strain evidence="1">CBS 190363</strain>
    </source>
</reference>
<evidence type="ECO:0000313" key="1">
    <source>
        <dbReference type="EMBL" id="KAJ2882341.1"/>
    </source>
</evidence>
<accession>A0ACC1LVF5</accession>
<evidence type="ECO:0000313" key="2">
    <source>
        <dbReference type="Proteomes" id="UP001139981"/>
    </source>
</evidence>
<protein>
    <submittedName>
        <fullName evidence="1">Uncharacterized protein</fullName>
    </submittedName>
</protein>
<dbReference type="EMBL" id="JANBVB010002797">
    <property type="protein sequence ID" value="KAJ2882341.1"/>
    <property type="molecule type" value="Genomic_DNA"/>
</dbReference>
<dbReference type="Proteomes" id="UP001139981">
    <property type="component" value="Unassembled WGS sequence"/>
</dbReference>
<organism evidence="1 2">
    <name type="scientific">Coemansia aciculifera</name>
    <dbReference type="NCBI Taxonomy" id="417176"/>
    <lineage>
        <taxon>Eukaryota</taxon>
        <taxon>Fungi</taxon>
        <taxon>Fungi incertae sedis</taxon>
        <taxon>Zoopagomycota</taxon>
        <taxon>Kickxellomycotina</taxon>
        <taxon>Kickxellomycetes</taxon>
        <taxon>Kickxellales</taxon>
        <taxon>Kickxellaceae</taxon>
        <taxon>Coemansia</taxon>
    </lineage>
</organism>
<feature type="non-terminal residue" evidence="1">
    <location>
        <position position="365"/>
    </location>
</feature>